<sequence>MWENFIGREIRRCNRNLLTINVIVLVIVGAVVAFNWGYLTNWFRGTAAIDPLQIAKLQSADDLARNFVKFDVPEVLESGFQEVEEKDGKVVAVKADYQITWVGGRALVLKTKPNSTNTHLEGALVKVPNDVMAALKRDVPAERQGVLLPFMLDTVDYRDDGWWILGLCVPMVALALWNLNKWSRRMNDPASHPIVKTLGGEPAVVQYGPQLDMEMTGGGEKVGAATLTPSFLVVPNAFHTNIARLEDAAWVYKKITKHSVNFIPTGKTYEAVVWTRTGTMISVNGKEAQVEQLLATVATRAPWVVGGFSAELDNAWKKDRAGFLAAVDQRRGAAKGASAGAAK</sequence>
<proteinExistence type="predicted"/>
<dbReference type="AlphaFoldDB" id="A0A932AAF3"/>
<organism evidence="2 3">
    <name type="scientific">Candidatus Korobacter versatilis</name>
    <dbReference type="NCBI Taxonomy" id="658062"/>
    <lineage>
        <taxon>Bacteria</taxon>
        <taxon>Pseudomonadati</taxon>
        <taxon>Acidobacteriota</taxon>
        <taxon>Terriglobia</taxon>
        <taxon>Terriglobales</taxon>
        <taxon>Candidatus Korobacteraceae</taxon>
        <taxon>Candidatus Korobacter</taxon>
    </lineage>
</organism>
<comment type="caution">
    <text evidence="2">The sequence shown here is derived from an EMBL/GenBank/DDBJ whole genome shotgun (WGS) entry which is preliminary data.</text>
</comment>
<evidence type="ECO:0000313" key="2">
    <source>
        <dbReference type="EMBL" id="MBI2679323.1"/>
    </source>
</evidence>
<keyword evidence="1" id="KW-0812">Transmembrane</keyword>
<gene>
    <name evidence="2" type="ORF">HYX28_11130</name>
</gene>
<keyword evidence="1" id="KW-0472">Membrane</keyword>
<protein>
    <submittedName>
        <fullName evidence="2">Uncharacterized protein</fullName>
    </submittedName>
</protein>
<dbReference type="Pfam" id="PF20456">
    <property type="entry name" value="DUF6709"/>
    <property type="match status" value="1"/>
</dbReference>
<evidence type="ECO:0000313" key="3">
    <source>
        <dbReference type="Proteomes" id="UP000779809"/>
    </source>
</evidence>
<feature type="transmembrane region" description="Helical" evidence="1">
    <location>
        <begin position="17"/>
        <end position="38"/>
    </location>
</feature>
<name>A0A932AAF3_9BACT</name>
<dbReference type="EMBL" id="JACPNR010000014">
    <property type="protein sequence ID" value="MBI2679323.1"/>
    <property type="molecule type" value="Genomic_DNA"/>
</dbReference>
<dbReference type="InterPro" id="IPR046555">
    <property type="entry name" value="DUF6709"/>
</dbReference>
<feature type="transmembrane region" description="Helical" evidence="1">
    <location>
        <begin position="161"/>
        <end position="179"/>
    </location>
</feature>
<reference evidence="2" key="1">
    <citation type="submission" date="2020-07" db="EMBL/GenBank/DDBJ databases">
        <title>Huge and variable diversity of episymbiotic CPR bacteria and DPANN archaea in groundwater ecosystems.</title>
        <authorList>
            <person name="He C.Y."/>
            <person name="Keren R."/>
            <person name="Whittaker M."/>
            <person name="Farag I.F."/>
            <person name="Doudna J."/>
            <person name="Cate J.H.D."/>
            <person name="Banfield J.F."/>
        </authorList>
    </citation>
    <scope>NUCLEOTIDE SEQUENCE</scope>
    <source>
        <strain evidence="2">NC_groundwater_580_Pr5_B-0.1um_64_19</strain>
    </source>
</reference>
<accession>A0A932AAF3</accession>
<evidence type="ECO:0000256" key="1">
    <source>
        <dbReference type="SAM" id="Phobius"/>
    </source>
</evidence>
<keyword evidence="1" id="KW-1133">Transmembrane helix</keyword>
<dbReference type="Proteomes" id="UP000779809">
    <property type="component" value="Unassembled WGS sequence"/>
</dbReference>